<gene>
    <name evidence="1" type="ORF">METZ01_LOCUS101856</name>
</gene>
<proteinExistence type="predicted"/>
<dbReference type="InterPro" id="IPR042245">
    <property type="entry name" value="Tgt2/MlaC_sf"/>
</dbReference>
<evidence type="ECO:0000313" key="1">
    <source>
        <dbReference type="EMBL" id="SVA49002.1"/>
    </source>
</evidence>
<evidence type="ECO:0008006" key="2">
    <source>
        <dbReference type="Google" id="ProtNLM"/>
    </source>
</evidence>
<reference evidence="1" key="1">
    <citation type="submission" date="2018-05" db="EMBL/GenBank/DDBJ databases">
        <authorList>
            <person name="Lanie J.A."/>
            <person name="Ng W.-L."/>
            <person name="Kazmierczak K.M."/>
            <person name="Andrzejewski T.M."/>
            <person name="Davidsen T.M."/>
            <person name="Wayne K.J."/>
            <person name="Tettelin H."/>
            <person name="Glass J.I."/>
            <person name="Rusch D."/>
            <person name="Podicherti R."/>
            <person name="Tsui H.-C.T."/>
            <person name="Winkler M.E."/>
        </authorList>
    </citation>
    <scope>NUCLEOTIDE SEQUENCE</scope>
</reference>
<dbReference type="AlphaFoldDB" id="A0A381W954"/>
<dbReference type="PIRSF" id="PIRSF004649">
    <property type="entry name" value="MlaC"/>
    <property type="match status" value="1"/>
</dbReference>
<organism evidence="1">
    <name type="scientific">marine metagenome</name>
    <dbReference type="NCBI Taxonomy" id="408172"/>
    <lineage>
        <taxon>unclassified sequences</taxon>
        <taxon>metagenomes</taxon>
        <taxon>ecological metagenomes</taxon>
    </lineage>
</organism>
<dbReference type="PANTHER" id="PTHR36573:SF1">
    <property type="entry name" value="INTERMEMBRANE PHOSPHOLIPID TRANSPORT SYSTEM BINDING PROTEIN MLAC"/>
    <property type="match status" value="1"/>
</dbReference>
<accession>A0A381W954</accession>
<dbReference type="InterPro" id="IPR008869">
    <property type="entry name" value="MlaC/ttg2D"/>
</dbReference>
<dbReference type="EMBL" id="UINC01011067">
    <property type="protein sequence ID" value="SVA49002.1"/>
    <property type="molecule type" value="Genomic_DNA"/>
</dbReference>
<name>A0A381W954_9ZZZZ</name>
<dbReference type="Gene3D" id="3.10.450.710">
    <property type="entry name" value="Tgt2/MlaC"/>
    <property type="match status" value="1"/>
</dbReference>
<protein>
    <recommendedName>
        <fullName evidence="2">ABC transporter substrate-binding protein</fullName>
    </recommendedName>
</protein>
<dbReference type="PANTHER" id="PTHR36573">
    <property type="entry name" value="INTERMEMBRANE PHOSPHOLIPID TRANSPORT SYSTEM BINDING PROTEIN MLAC"/>
    <property type="match status" value="1"/>
</dbReference>
<sequence>MRARFAAVLMAMFVVLGWSAEALTPREVVELTASGLQAKLQGRQEYYADNLDQLYDVINDNLLPYFDVRLAGRMVLGKHWRSASADQRDRFIDVFYTFLVRTYAKGMLEFDQYGLTIFPDQKPLSEDRAVVKTEWQLDDGTRVPVNYSLRKSSEGWKVYDVRIDGVSYVQNYRSQFNAEISVRGIDAVIARLENEAPVAATEGEG</sequence>
<dbReference type="Pfam" id="PF05494">
    <property type="entry name" value="MlaC"/>
    <property type="match status" value="1"/>
</dbReference>